<gene>
    <name evidence="1" type="ORF">AB0C36_16645</name>
</gene>
<dbReference type="CDD" id="cd00093">
    <property type="entry name" value="HTH_XRE"/>
    <property type="match status" value="1"/>
</dbReference>
<comment type="caution">
    <text evidence="1">The sequence shown here is derived from an EMBL/GenBank/DDBJ whole genome shotgun (WGS) entry which is preliminary data.</text>
</comment>
<keyword evidence="2" id="KW-1185">Reference proteome</keyword>
<name>A0ABV3DH97_9ACTN</name>
<dbReference type="EMBL" id="JBEZFP010000037">
    <property type="protein sequence ID" value="MEU8135133.1"/>
    <property type="molecule type" value="Genomic_DNA"/>
</dbReference>
<sequence length="316" mass="35048">MDRPDGRRELPPAAVLLSQLRASRGLRPSDAERTIGLASYREYEKGRRPLTAESLRQIIADLGLTREETTALAGAARLPPPPMACGDVPASLPGLVDYVRAKVTPTYVSGPSGEIVVSNDAAGTWVSPLVGPDHPGGVTHNAIVMQLTEHRRHVIPASRVRPHLEAVMASYKAVMLRHWDHAECRPKFDAVVEYLSDFHPLWRERWPVIPARERRTGAGTYVMAALWDKDPDHPWHDPDHVQHYRVHTMVADPFLAAARTDFQVVDIVPVPAEGGDPMQVTGRFGGSWWLPTTGARADRRASDAASAVRLRRRPRR</sequence>
<dbReference type="RefSeq" id="WP_358354503.1">
    <property type="nucleotide sequence ID" value="NZ_JBEZFP010000037.1"/>
</dbReference>
<proteinExistence type="predicted"/>
<evidence type="ECO:0000313" key="1">
    <source>
        <dbReference type="EMBL" id="MEU8135133.1"/>
    </source>
</evidence>
<organism evidence="1 2">
    <name type="scientific">Streptodolium elevatio</name>
    <dbReference type="NCBI Taxonomy" id="3157996"/>
    <lineage>
        <taxon>Bacteria</taxon>
        <taxon>Bacillati</taxon>
        <taxon>Actinomycetota</taxon>
        <taxon>Actinomycetes</taxon>
        <taxon>Kitasatosporales</taxon>
        <taxon>Streptomycetaceae</taxon>
        <taxon>Streptodolium</taxon>
    </lineage>
</organism>
<protein>
    <submittedName>
        <fullName evidence="1">Helix-turn-helix transcriptional regulator</fullName>
    </submittedName>
</protein>
<dbReference type="InterPro" id="IPR001387">
    <property type="entry name" value="Cro/C1-type_HTH"/>
</dbReference>
<accession>A0ABV3DH97</accession>
<evidence type="ECO:0000313" key="2">
    <source>
        <dbReference type="Proteomes" id="UP001551482"/>
    </source>
</evidence>
<dbReference type="Proteomes" id="UP001551482">
    <property type="component" value="Unassembled WGS sequence"/>
</dbReference>
<reference evidence="1 2" key="1">
    <citation type="submission" date="2024-06" db="EMBL/GenBank/DDBJ databases">
        <title>The Natural Products Discovery Center: Release of the First 8490 Sequenced Strains for Exploring Actinobacteria Biosynthetic Diversity.</title>
        <authorList>
            <person name="Kalkreuter E."/>
            <person name="Kautsar S.A."/>
            <person name="Yang D."/>
            <person name="Bader C.D."/>
            <person name="Teijaro C.N."/>
            <person name="Fluegel L."/>
            <person name="Davis C.M."/>
            <person name="Simpson J.R."/>
            <person name="Lauterbach L."/>
            <person name="Steele A.D."/>
            <person name="Gui C."/>
            <person name="Meng S."/>
            <person name="Li G."/>
            <person name="Viehrig K."/>
            <person name="Ye F."/>
            <person name="Su P."/>
            <person name="Kiefer A.F."/>
            <person name="Nichols A."/>
            <person name="Cepeda A.J."/>
            <person name="Yan W."/>
            <person name="Fan B."/>
            <person name="Jiang Y."/>
            <person name="Adhikari A."/>
            <person name="Zheng C.-J."/>
            <person name="Schuster L."/>
            <person name="Cowan T.M."/>
            <person name="Smanski M.J."/>
            <person name="Chevrette M.G."/>
            <person name="De Carvalho L.P.S."/>
            <person name="Shen B."/>
        </authorList>
    </citation>
    <scope>NUCLEOTIDE SEQUENCE [LARGE SCALE GENOMIC DNA]</scope>
    <source>
        <strain evidence="1 2">NPDC048946</strain>
    </source>
</reference>